<dbReference type="GO" id="GO:0046872">
    <property type="term" value="F:metal ion binding"/>
    <property type="evidence" value="ECO:0007669"/>
    <property type="project" value="UniProtKB-KW"/>
</dbReference>
<keyword evidence="4 11" id="KW-0547">Nucleotide-binding</keyword>
<dbReference type="InterPro" id="IPR006638">
    <property type="entry name" value="Elp3/MiaA/NifB-like_rSAM"/>
</dbReference>
<dbReference type="Gene3D" id="3.20.20.70">
    <property type="entry name" value="Aldolase class I"/>
    <property type="match status" value="1"/>
</dbReference>
<dbReference type="CDD" id="cd01335">
    <property type="entry name" value="Radical_SAM"/>
    <property type="match status" value="1"/>
</dbReference>
<feature type="binding site" evidence="11">
    <location>
        <position position="64"/>
    </location>
    <ligand>
        <name>GTP</name>
        <dbReference type="ChEBI" id="CHEBI:37565"/>
    </ligand>
</feature>
<dbReference type="PROSITE" id="PS01305">
    <property type="entry name" value="MOAA_NIFB_PQQE"/>
    <property type="match status" value="1"/>
</dbReference>
<keyword evidence="2 11" id="KW-0949">S-adenosyl-L-methionine</keyword>
<keyword evidence="6 11" id="KW-0411">Iron-sulfur</keyword>
<keyword evidence="5 11" id="KW-0408">Iron</keyword>
<evidence type="ECO:0000256" key="2">
    <source>
        <dbReference type="ARBA" id="ARBA00022691"/>
    </source>
</evidence>
<feature type="binding site" evidence="11">
    <location>
        <begin position="257"/>
        <end position="259"/>
    </location>
    <ligand>
        <name>GTP</name>
        <dbReference type="ChEBI" id="CHEBI:37565"/>
    </ligand>
</feature>
<dbReference type="Proteomes" id="UP001068021">
    <property type="component" value="Unassembled WGS sequence"/>
</dbReference>
<dbReference type="GO" id="GO:0061798">
    <property type="term" value="F:GTP 3',8'-cyclase activity"/>
    <property type="evidence" value="ECO:0007669"/>
    <property type="project" value="UniProtKB-UniRule"/>
</dbReference>
<feature type="binding site" evidence="11">
    <location>
        <position position="17"/>
    </location>
    <ligand>
        <name>GTP</name>
        <dbReference type="ChEBI" id="CHEBI:37565"/>
    </ligand>
</feature>
<feature type="binding site" evidence="11">
    <location>
        <position position="252"/>
    </location>
    <ligand>
        <name>[4Fe-4S] cluster</name>
        <dbReference type="ChEBI" id="CHEBI:49883"/>
        <label>2</label>
        <note>4Fe-4S-substrate</note>
    </ligand>
</feature>
<dbReference type="HAMAP" id="MF_01225_A">
    <property type="entry name" value="MoaA_A"/>
    <property type="match status" value="1"/>
</dbReference>
<comment type="caution">
    <text evidence="14">The sequence shown here is derived from an EMBL/GenBank/DDBJ whole genome shotgun (WGS) entry which is preliminary data.</text>
</comment>
<dbReference type="InterPro" id="IPR013785">
    <property type="entry name" value="Aldolase_TIM"/>
</dbReference>
<keyword evidence="8 11" id="KW-0501">Molybdenum cofactor biosynthesis</keyword>
<dbReference type="SFLD" id="SFLDG01383">
    <property type="entry name" value="cyclic_pyranopterin_phosphate"/>
    <property type="match status" value="1"/>
</dbReference>
<dbReference type="SFLD" id="SFLDS00029">
    <property type="entry name" value="Radical_SAM"/>
    <property type="match status" value="1"/>
</dbReference>
<feature type="binding site" evidence="11">
    <location>
        <position position="28"/>
    </location>
    <ligand>
        <name>[4Fe-4S] cluster</name>
        <dbReference type="ChEBI" id="CHEBI:49883"/>
        <label>1</label>
        <note>4Fe-4S-S-AdoMet</note>
    </ligand>
</feature>
<dbReference type="NCBIfam" id="TIGR02666">
    <property type="entry name" value="moaA"/>
    <property type="match status" value="1"/>
</dbReference>
<dbReference type="PANTHER" id="PTHR22960:SF0">
    <property type="entry name" value="MOLYBDENUM COFACTOR BIOSYNTHESIS PROTEIN 1"/>
    <property type="match status" value="1"/>
</dbReference>
<organism evidence="14">
    <name type="scientific">Methanobacterium veterum</name>
    <dbReference type="NCBI Taxonomy" id="408577"/>
    <lineage>
        <taxon>Archaea</taxon>
        <taxon>Methanobacteriati</taxon>
        <taxon>Methanobacteriota</taxon>
        <taxon>Methanomada group</taxon>
        <taxon>Methanobacteria</taxon>
        <taxon>Methanobacteriales</taxon>
        <taxon>Methanobacteriaceae</taxon>
        <taxon>Methanobacterium</taxon>
    </lineage>
</organism>
<keyword evidence="1 11" id="KW-0004">4Fe-4S</keyword>
<evidence type="ECO:0000313" key="14">
    <source>
        <dbReference type="EMBL" id="MCZ3372825.1"/>
    </source>
</evidence>
<feature type="binding site" evidence="11">
    <location>
        <position position="269"/>
    </location>
    <ligand>
        <name>[4Fe-4S] cluster</name>
        <dbReference type="ChEBI" id="CHEBI:49883"/>
        <label>2</label>
        <note>4Fe-4S-substrate</note>
    </ligand>
</feature>
<comment type="function">
    <text evidence="11">Catalyzes the cyclization of GTP to (8S)-3',8-cyclo-7,8-dihydroguanosine 5'-triphosphate.</text>
</comment>
<evidence type="ECO:0000256" key="5">
    <source>
        <dbReference type="ARBA" id="ARBA00023004"/>
    </source>
</evidence>
<feature type="binding site" evidence="11">
    <location>
        <position position="94"/>
    </location>
    <ligand>
        <name>GTP</name>
        <dbReference type="ChEBI" id="CHEBI:37565"/>
    </ligand>
</feature>
<evidence type="ECO:0000256" key="9">
    <source>
        <dbReference type="ARBA" id="ARBA00023239"/>
    </source>
</evidence>
<reference evidence="14" key="1">
    <citation type="submission" date="2022-12" db="EMBL/GenBank/DDBJ databases">
        <title>Reclassification of two methanogenic archaea species isolated from the Kolyma lowland permafrost.</title>
        <authorList>
            <person name="Trubitsyn V.E."/>
            <person name="Rivkina E.M."/>
            <person name="Shcherbakova V.A."/>
        </authorList>
    </citation>
    <scope>NUCLEOTIDE SEQUENCE</scope>
    <source>
        <strain evidence="13">M2</strain>
        <strain evidence="14">MK4</strain>
    </source>
</reference>
<comment type="cofactor">
    <cofactor evidence="11">
        <name>[4Fe-4S] cluster</name>
        <dbReference type="ChEBI" id="CHEBI:49883"/>
    </cofactor>
    <text evidence="11">Binds 2 [4Fe-4S] clusters. Binds 1 [4Fe-4S] cluster coordinated with 3 cysteines and an exchangeable S-adenosyl-L-methionine and 1 [4Fe-4S] cluster coordinated with 3 cysteines and the GTP-derived substrate.</text>
</comment>
<keyword evidence="3 11" id="KW-0479">Metal-binding</keyword>
<feature type="binding site" evidence="11">
    <location>
        <position position="118"/>
    </location>
    <ligand>
        <name>S-adenosyl-L-methionine</name>
        <dbReference type="ChEBI" id="CHEBI:59789"/>
    </ligand>
</feature>
<dbReference type="EMBL" id="JAPVER010000018">
    <property type="protein sequence ID" value="MCZ3365070.1"/>
    <property type="molecule type" value="Genomic_DNA"/>
</dbReference>
<evidence type="ECO:0000256" key="8">
    <source>
        <dbReference type="ARBA" id="ARBA00023150"/>
    </source>
</evidence>
<dbReference type="InterPro" id="IPR007197">
    <property type="entry name" value="rSAM"/>
</dbReference>
<dbReference type="AlphaFoldDB" id="A0A9E5DMH2"/>
<feature type="binding site" evidence="11">
    <location>
        <position position="30"/>
    </location>
    <ligand>
        <name>S-adenosyl-L-methionine</name>
        <dbReference type="ChEBI" id="CHEBI:59789"/>
    </ligand>
</feature>
<evidence type="ECO:0000256" key="1">
    <source>
        <dbReference type="ARBA" id="ARBA00022485"/>
    </source>
</evidence>
<comment type="pathway">
    <text evidence="11">Cofactor biosynthesis; molybdopterin biosynthesis.</text>
</comment>
<dbReference type="InterPro" id="IPR050105">
    <property type="entry name" value="MoCo_biosynth_MoaA/MoaC"/>
</dbReference>
<dbReference type="CDD" id="cd21117">
    <property type="entry name" value="Twitch_MoaA"/>
    <property type="match status" value="1"/>
</dbReference>
<dbReference type="SFLD" id="SFLDG01386">
    <property type="entry name" value="main_SPASM_domain-containing"/>
    <property type="match status" value="1"/>
</dbReference>
<evidence type="ECO:0000313" key="15">
    <source>
        <dbReference type="Proteomes" id="UP001068021"/>
    </source>
</evidence>
<dbReference type="Proteomes" id="UP001074446">
    <property type="component" value="Unassembled WGS sequence"/>
</dbReference>
<proteinExistence type="inferred from homology"/>
<dbReference type="InterPro" id="IPR000385">
    <property type="entry name" value="MoaA_NifB_PqqE_Fe-S-bd_CS"/>
</dbReference>
<sequence>MNMPAIDKFERPVFSLRISITNRCNVRCFYCHHDGILPQSYEMTPDEIYRVSKIAADTGVRKIRLSGGEPLIRNDIVEIVEKIAAVGFKDIAITTNGTLLGKYAKGLKAAGLNRVNVSFDTLNPETYKFITKRDYIEKAKDGIKKASEAGLYPVKVNMVVMKGINDHEIWDMFQFCKENNSILQLIELLKADNQSSSRFFSEYHFKMDELEEELTQKADEVKTRQFMQDRKKYFIEDGEIEVVKPMDNTEFCKNCTRIRITPDGKIKPCLLRNDNLVDLIEPMRQGYSDEELKKIFLDAVQNREPFFKECSG</sequence>
<dbReference type="EMBL" id="JAPVES010000030">
    <property type="protein sequence ID" value="MCZ3372825.1"/>
    <property type="molecule type" value="Genomic_DNA"/>
</dbReference>
<feature type="domain" description="Radical SAM core" evidence="12">
    <location>
        <begin position="8"/>
        <end position="236"/>
    </location>
</feature>
<dbReference type="GO" id="GO:0061799">
    <property type="term" value="F:cyclic pyranopterin monophosphate synthase activity"/>
    <property type="evidence" value="ECO:0007669"/>
    <property type="project" value="TreeGrafter"/>
</dbReference>
<dbReference type="GO" id="GO:0006777">
    <property type="term" value="P:Mo-molybdopterin cofactor biosynthetic process"/>
    <property type="evidence" value="ECO:0007669"/>
    <property type="project" value="UniProtKB-UniRule"/>
</dbReference>
<dbReference type="NCBIfam" id="NF001199">
    <property type="entry name" value="PRK00164.2-1"/>
    <property type="match status" value="1"/>
</dbReference>
<dbReference type="InterPro" id="IPR010505">
    <property type="entry name" value="MoaA_twitch"/>
</dbReference>
<keyword evidence="9 11" id="KW-0456">Lyase</keyword>
<dbReference type="PANTHER" id="PTHR22960">
    <property type="entry name" value="MOLYBDOPTERIN COFACTOR SYNTHESIS PROTEIN A"/>
    <property type="match status" value="1"/>
</dbReference>
<dbReference type="SFLD" id="SFLDG01067">
    <property type="entry name" value="SPASM/twitch_domain_containing"/>
    <property type="match status" value="1"/>
</dbReference>
<feature type="binding site" evidence="11">
    <location>
        <position position="155"/>
    </location>
    <ligand>
        <name>GTP</name>
        <dbReference type="ChEBI" id="CHEBI:37565"/>
    </ligand>
</feature>
<dbReference type="GO" id="GO:1904047">
    <property type="term" value="F:S-adenosyl-L-methionine binding"/>
    <property type="evidence" value="ECO:0007669"/>
    <property type="project" value="UniProtKB-UniRule"/>
</dbReference>
<dbReference type="PROSITE" id="PS51918">
    <property type="entry name" value="RADICAL_SAM"/>
    <property type="match status" value="1"/>
</dbReference>
<dbReference type="SMART" id="SM00729">
    <property type="entry name" value="Elp3"/>
    <property type="match status" value="1"/>
</dbReference>
<evidence type="ECO:0000256" key="10">
    <source>
        <dbReference type="ARBA" id="ARBA00048697"/>
    </source>
</evidence>
<comment type="similarity">
    <text evidence="11">Belongs to the radical SAM superfamily. MoaA family.</text>
</comment>
<dbReference type="GO" id="GO:0051539">
    <property type="term" value="F:4 iron, 4 sulfur cluster binding"/>
    <property type="evidence" value="ECO:0007669"/>
    <property type="project" value="UniProtKB-UniRule"/>
</dbReference>
<dbReference type="InterPro" id="IPR013485">
    <property type="entry name" value="MoaA_arc"/>
</dbReference>
<dbReference type="InterPro" id="IPR013483">
    <property type="entry name" value="MoaA"/>
</dbReference>
<dbReference type="InterPro" id="IPR058240">
    <property type="entry name" value="rSAM_sf"/>
</dbReference>
<evidence type="ECO:0000256" key="3">
    <source>
        <dbReference type="ARBA" id="ARBA00022723"/>
    </source>
</evidence>
<dbReference type="SUPFAM" id="SSF102114">
    <property type="entry name" value="Radical SAM enzymes"/>
    <property type="match status" value="1"/>
</dbReference>
<evidence type="ECO:0000313" key="13">
    <source>
        <dbReference type="EMBL" id="MCZ3365070.1"/>
    </source>
</evidence>
<evidence type="ECO:0000256" key="11">
    <source>
        <dbReference type="HAMAP-Rule" id="MF_01225"/>
    </source>
</evidence>
<name>A0A9E5DMH2_9EURY</name>
<dbReference type="EC" id="4.1.99.22" evidence="11"/>
<dbReference type="InterPro" id="IPR040064">
    <property type="entry name" value="MoaA-like"/>
</dbReference>
<dbReference type="Pfam" id="PF04055">
    <property type="entry name" value="Radical_SAM"/>
    <property type="match status" value="1"/>
</dbReference>
<evidence type="ECO:0000256" key="7">
    <source>
        <dbReference type="ARBA" id="ARBA00023134"/>
    </source>
</evidence>
<feature type="binding site" evidence="11">
    <location>
        <position position="24"/>
    </location>
    <ligand>
        <name>[4Fe-4S] cluster</name>
        <dbReference type="ChEBI" id="CHEBI:49883"/>
        <label>1</label>
        <note>4Fe-4S-S-AdoMet</note>
    </ligand>
</feature>
<dbReference type="GO" id="GO:0005525">
    <property type="term" value="F:GTP binding"/>
    <property type="evidence" value="ECO:0007669"/>
    <property type="project" value="UniProtKB-UniRule"/>
</dbReference>
<accession>A0A9E5DMH2</accession>
<dbReference type="Pfam" id="PF06463">
    <property type="entry name" value="Mob_synth_C"/>
    <property type="match status" value="1"/>
</dbReference>
<evidence type="ECO:0000256" key="4">
    <source>
        <dbReference type="ARBA" id="ARBA00022741"/>
    </source>
</evidence>
<feature type="binding site" evidence="11">
    <location>
        <position position="68"/>
    </location>
    <ligand>
        <name>S-adenosyl-L-methionine</name>
        <dbReference type="ChEBI" id="CHEBI:59789"/>
    </ligand>
</feature>
<evidence type="ECO:0000259" key="12">
    <source>
        <dbReference type="PROSITE" id="PS51918"/>
    </source>
</evidence>
<keyword evidence="7 11" id="KW-0342">GTP-binding</keyword>
<feature type="binding site" evidence="11">
    <location>
        <position position="255"/>
    </location>
    <ligand>
        <name>[4Fe-4S] cluster</name>
        <dbReference type="ChEBI" id="CHEBI:49883"/>
        <label>2</label>
        <note>4Fe-4S-substrate</note>
    </ligand>
</feature>
<feature type="binding site" evidence="11">
    <location>
        <position position="31"/>
    </location>
    <ligand>
        <name>[4Fe-4S] cluster</name>
        <dbReference type="ChEBI" id="CHEBI:49883"/>
        <label>1</label>
        <note>4Fe-4S-S-AdoMet</note>
    </ligand>
</feature>
<keyword evidence="15" id="KW-1185">Reference proteome</keyword>
<comment type="catalytic activity">
    <reaction evidence="10 11">
        <text>GTP + AH2 + S-adenosyl-L-methionine = (8S)-3',8-cyclo-7,8-dihydroguanosine 5'-triphosphate + 5'-deoxyadenosine + L-methionine + A + H(+)</text>
        <dbReference type="Rhea" id="RHEA:49576"/>
        <dbReference type="ChEBI" id="CHEBI:13193"/>
        <dbReference type="ChEBI" id="CHEBI:15378"/>
        <dbReference type="ChEBI" id="CHEBI:17319"/>
        <dbReference type="ChEBI" id="CHEBI:17499"/>
        <dbReference type="ChEBI" id="CHEBI:37565"/>
        <dbReference type="ChEBI" id="CHEBI:57844"/>
        <dbReference type="ChEBI" id="CHEBI:59789"/>
        <dbReference type="ChEBI" id="CHEBI:131766"/>
        <dbReference type="EC" id="4.1.99.22"/>
    </reaction>
</comment>
<comment type="caution">
    <text evidence="11">Lacks conserved residue(s) required for the propagation of feature annotation.</text>
</comment>
<protein>
    <recommendedName>
        <fullName evidence="11">Probable GTP 3',8-cyclase</fullName>
        <ecNumber evidence="11">4.1.99.22</ecNumber>
    </recommendedName>
    <alternativeName>
        <fullName evidence="11">Molybdenum cofactor biosynthesis protein A</fullName>
    </alternativeName>
</protein>
<dbReference type="NCBIfam" id="TIGR02668">
    <property type="entry name" value="moaA_archaeal"/>
    <property type="match status" value="1"/>
</dbReference>
<gene>
    <name evidence="11 14" type="primary">moaA</name>
    <name evidence="14" type="ORF">O3H35_09265</name>
    <name evidence="13" type="ORF">O3H54_04145</name>
</gene>
<evidence type="ECO:0000256" key="6">
    <source>
        <dbReference type="ARBA" id="ARBA00023014"/>
    </source>
</evidence>